<accession>A0A9N8Q187</accession>
<organism evidence="1 2">
    <name type="scientific">Chrysodeixis includens</name>
    <name type="common">Soybean looper</name>
    <name type="synonym">Pseudoplusia includens</name>
    <dbReference type="NCBI Taxonomy" id="689277"/>
    <lineage>
        <taxon>Eukaryota</taxon>
        <taxon>Metazoa</taxon>
        <taxon>Ecdysozoa</taxon>
        <taxon>Arthropoda</taxon>
        <taxon>Hexapoda</taxon>
        <taxon>Insecta</taxon>
        <taxon>Pterygota</taxon>
        <taxon>Neoptera</taxon>
        <taxon>Endopterygota</taxon>
        <taxon>Lepidoptera</taxon>
        <taxon>Glossata</taxon>
        <taxon>Ditrysia</taxon>
        <taxon>Noctuoidea</taxon>
        <taxon>Noctuidae</taxon>
        <taxon>Plusiinae</taxon>
        <taxon>Chrysodeixis</taxon>
    </lineage>
</organism>
<reference evidence="1" key="1">
    <citation type="submission" date="2021-12" db="EMBL/GenBank/DDBJ databases">
        <authorList>
            <person name="King R."/>
        </authorList>
    </citation>
    <scope>NUCLEOTIDE SEQUENCE</scope>
</reference>
<keyword evidence="2" id="KW-1185">Reference proteome</keyword>
<gene>
    <name evidence="1" type="ORF">CINC_LOCUS4453</name>
</gene>
<sequence length="116" mass="13473">MSFASILLTHSSLQSSVRRINRFHDSHEADVVQRGDAACRHGHRLLSVQQHYHHSLGVRLIKPFPFTIVHRLFEQLTGIDDSLPSETVHADLHQSKRYLHVRIFKSSEQFCNQCNY</sequence>
<dbReference type="Proteomes" id="UP001154114">
    <property type="component" value="Chromosome 17"/>
</dbReference>
<evidence type="ECO:0000313" key="2">
    <source>
        <dbReference type="Proteomes" id="UP001154114"/>
    </source>
</evidence>
<evidence type="ECO:0000313" key="1">
    <source>
        <dbReference type="EMBL" id="CAD0202795.1"/>
    </source>
</evidence>
<dbReference type="EMBL" id="LR824020">
    <property type="protein sequence ID" value="CAD0202795.1"/>
    <property type="molecule type" value="Genomic_DNA"/>
</dbReference>
<name>A0A9N8Q187_CHRIL</name>
<protein>
    <submittedName>
        <fullName evidence="1">Uncharacterized protein</fullName>
    </submittedName>
</protein>
<dbReference type="AlphaFoldDB" id="A0A9N8Q187"/>
<proteinExistence type="predicted"/>